<dbReference type="Proteomes" id="UP001634007">
    <property type="component" value="Unassembled WGS sequence"/>
</dbReference>
<dbReference type="GO" id="GO:0006508">
    <property type="term" value="P:proteolysis"/>
    <property type="evidence" value="ECO:0007669"/>
    <property type="project" value="UniProtKB-KW"/>
</dbReference>
<proteinExistence type="inferred from homology"/>
<dbReference type="PROSITE" id="PS00138">
    <property type="entry name" value="SUBTILASE_SER"/>
    <property type="match status" value="1"/>
</dbReference>
<dbReference type="InterPro" id="IPR023828">
    <property type="entry name" value="Peptidase_S8_Ser-AS"/>
</dbReference>
<evidence type="ECO:0000256" key="9">
    <source>
        <dbReference type="SAM" id="SignalP"/>
    </source>
</evidence>
<evidence type="ECO:0000259" key="10">
    <source>
        <dbReference type="Pfam" id="PF00082"/>
    </source>
</evidence>
<evidence type="ECO:0000256" key="5">
    <source>
        <dbReference type="ARBA" id="ARBA00022825"/>
    </source>
</evidence>
<dbReference type="Gene3D" id="3.40.50.200">
    <property type="entry name" value="Peptidase S8/S53 domain"/>
    <property type="match status" value="1"/>
</dbReference>
<evidence type="ECO:0000259" key="12">
    <source>
        <dbReference type="Pfam" id="PF05922"/>
    </source>
</evidence>
<evidence type="ECO:0000256" key="1">
    <source>
        <dbReference type="ARBA" id="ARBA00011073"/>
    </source>
</evidence>
<dbReference type="InterPro" id="IPR037045">
    <property type="entry name" value="S8pro/Inhibitor_I9_sf"/>
</dbReference>
<dbReference type="Gene3D" id="3.30.70.80">
    <property type="entry name" value="Peptidase S8 propeptide/proteinase inhibitor I9"/>
    <property type="match status" value="1"/>
</dbReference>
<gene>
    <name evidence="14" type="ORF">ACJRO7_017123</name>
</gene>
<accession>A0ABD3KR90</accession>
<feature type="domain" description="Inhibitor I9" evidence="12">
    <location>
        <begin position="26"/>
        <end position="105"/>
    </location>
</feature>
<evidence type="ECO:0000256" key="7">
    <source>
        <dbReference type="PIRSR" id="PIRSR615500-1"/>
    </source>
</evidence>
<comment type="caution">
    <text evidence="14">The sequence shown here is derived from an EMBL/GenBank/DDBJ whole genome shotgun (WGS) entry which is preliminary data.</text>
</comment>
<evidence type="ECO:0000313" key="15">
    <source>
        <dbReference type="Proteomes" id="UP001634007"/>
    </source>
</evidence>
<dbReference type="SUPFAM" id="SSF52743">
    <property type="entry name" value="Subtilisin-like"/>
    <property type="match status" value="1"/>
</dbReference>
<feature type="chain" id="PRO_5044773480" description="Subtilisin-like protease SBT5.6" evidence="9">
    <location>
        <begin position="22"/>
        <end position="776"/>
    </location>
</feature>
<evidence type="ECO:0000256" key="8">
    <source>
        <dbReference type="PROSITE-ProRule" id="PRU01240"/>
    </source>
</evidence>
<feature type="domain" description="Peptidase S8/S53" evidence="10">
    <location>
        <begin position="142"/>
        <end position="626"/>
    </location>
</feature>
<feature type="active site" description="Charge relay system" evidence="7 8">
    <location>
        <position position="224"/>
    </location>
</feature>
<keyword evidence="3 9" id="KW-0732">Signal</keyword>
<evidence type="ECO:0008006" key="16">
    <source>
        <dbReference type="Google" id="ProtNLM"/>
    </source>
</evidence>
<dbReference type="CDD" id="cd02120">
    <property type="entry name" value="PA_subtilisin_like"/>
    <property type="match status" value="1"/>
</dbReference>
<evidence type="ECO:0000256" key="6">
    <source>
        <dbReference type="ARBA" id="ARBA00023180"/>
    </source>
</evidence>
<reference evidence="14 15" key="1">
    <citation type="submission" date="2024-11" db="EMBL/GenBank/DDBJ databases">
        <title>Chromosome-level genome assembly of Eucalyptus globulus Labill. provides insights into its genome evolution.</title>
        <authorList>
            <person name="Li X."/>
        </authorList>
    </citation>
    <scope>NUCLEOTIDE SEQUENCE [LARGE SCALE GENOMIC DNA]</scope>
    <source>
        <strain evidence="14">CL2024</strain>
        <tissue evidence="14">Fresh tender leaves</tissue>
    </source>
</reference>
<name>A0ABD3KR90_EUCGL</name>
<keyword evidence="4 8" id="KW-0378">Hydrolase</keyword>
<dbReference type="InterPro" id="IPR010259">
    <property type="entry name" value="S8pro/Inhibitor_I9"/>
</dbReference>
<dbReference type="Pfam" id="PF00082">
    <property type="entry name" value="Peptidase_S8"/>
    <property type="match status" value="1"/>
</dbReference>
<evidence type="ECO:0000256" key="4">
    <source>
        <dbReference type="ARBA" id="ARBA00022801"/>
    </source>
</evidence>
<keyword evidence="2 8" id="KW-0645">Protease</keyword>
<dbReference type="FunFam" id="3.40.50.200:FF:000006">
    <property type="entry name" value="Subtilisin-like protease SBT1.5"/>
    <property type="match status" value="1"/>
</dbReference>
<feature type="active site" description="Charge relay system" evidence="7 8">
    <location>
        <position position="567"/>
    </location>
</feature>
<organism evidence="14 15">
    <name type="scientific">Eucalyptus globulus</name>
    <name type="common">Tasmanian blue gum</name>
    <dbReference type="NCBI Taxonomy" id="34317"/>
    <lineage>
        <taxon>Eukaryota</taxon>
        <taxon>Viridiplantae</taxon>
        <taxon>Streptophyta</taxon>
        <taxon>Embryophyta</taxon>
        <taxon>Tracheophyta</taxon>
        <taxon>Spermatophyta</taxon>
        <taxon>Magnoliopsida</taxon>
        <taxon>eudicotyledons</taxon>
        <taxon>Gunneridae</taxon>
        <taxon>Pentapetalae</taxon>
        <taxon>rosids</taxon>
        <taxon>malvids</taxon>
        <taxon>Myrtales</taxon>
        <taxon>Myrtaceae</taxon>
        <taxon>Myrtoideae</taxon>
        <taxon>Eucalypteae</taxon>
        <taxon>Eucalyptus</taxon>
    </lineage>
</organism>
<feature type="signal peptide" evidence="9">
    <location>
        <begin position="1"/>
        <end position="21"/>
    </location>
</feature>
<protein>
    <recommendedName>
        <fullName evidence="16">Subtilisin-like protease SBT5.6</fullName>
    </recommendedName>
</protein>
<dbReference type="Pfam" id="PF05922">
    <property type="entry name" value="Inhibitor_I9"/>
    <property type="match status" value="1"/>
</dbReference>
<dbReference type="PROSITE" id="PS51892">
    <property type="entry name" value="SUBTILASE"/>
    <property type="match status" value="1"/>
</dbReference>
<dbReference type="Pfam" id="PF17766">
    <property type="entry name" value="fn3_6"/>
    <property type="match status" value="1"/>
</dbReference>
<dbReference type="InterPro" id="IPR000209">
    <property type="entry name" value="Peptidase_S8/S53_dom"/>
</dbReference>
<dbReference type="PANTHER" id="PTHR10795">
    <property type="entry name" value="PROPROTEIN CONVERTASE SUBTILISIN/KEXIN"/>
    <property type="match status" value="1"/>
</dbReference>
<dbReference type="InterPro" id="IPR015500">
    <property type="entry name" value="Peptidase_S8_subtilisin-rel"/>
</dbReference>
<dbReference type="Pfam" id="PF02225">
    <property type="entry name" value="PA"/>
    <property type="match status" value="1"/>
</dbReference>
<dbReference type="GO" id="GO:0004252">
    <property type="term" value="F:serine-type endopeptidase activity"/>
    <property type="evidence" value="ECO:0007669"/>
    <property type="project" value="UniProtKB-UniRule"/>
</dbReference>
<sequence>MKYHKFLCLLFIIHLPILTFCSERQVYIVNLGEHDGGKTKQEIEYHHLSHLSSIKTVDVEEARSSLLYSYKNSFNGYAAVLTPDEASRLSELDEVVSVIRSDPRKYSMHTTRSWEFLGLEGVKGSWNPHKMEGGLLQKAKHGRGIIVGVLDSGVWPESKSFRDKGMRPIPKSWRGICQTGQEFDASHCNRKLIGARFYVKGYENYYGPLDTTLDYRSPRDKDGHGTHTASTVGGRRVANISALGGFAHGTASGGAPLIHLAIYKACWAIPNVSKVDGNTCFEEDMLAAMDDAIGDGVDVMSISVGTRRPMPYNQDGIALGAFHAAKSNIVVVCAAGNNGPAPGTLSNPAPWIITVSASTVDRTFVAPVELGNGMSIEGQTVTPYHSNNMYPLIYAGDAVAPNVSKEDSGQCLPNSLNPKKVRGKIVLCIRGNGTRVGKGMEVRRAGGAGFILGNSPANGVDLTCDAHVLPATAVTHYDATRIYDYIRSTKSPTARIVPARTVLYTKPAPVMAAFTSRGPNVIDPDILKPDISAPGVNILAAWSEAVSPTKLESDPRIVKYNFNSGTSMACPHVAAVAALLKAIHPKWSSAAIRSALMTTAFQLDNRGKPITDAAGTLATPFALGAGHLMPQKVADPGLVYDASYSDYAAYLCSFRIKDPSFQCPKERIVSSNLNYPTLQISRLNGTITVKRTVTNVGGKHNSCYFSHVKPPTGFLVTIQPSLLVFDRIGQKRSFTITVKARNSMVKRILGDDYAFGWYGWNDGIHNVNSPMAISLA</sequence>
<dbReference type="Gene3D" id="2.60.40.2310">
    <property type="match status" value="1"/>
</dbReference>
<evidence type="ECO:0000256" key="3">
    <source>
        <dbReference type="ARBA" id="ARBA00022729"/>
    </source>
</evidence>
<dbReference type="AlphaFoldDB" id="A0ABD3KR90"/>
<keyword evidence="5 8" id="KW-0720">Serine protease</keyword>
<evidence type="ECO:0000313" key="14">
    <source>
        <dbReference type="EMBL" id="KAL3741609.1"/>
    </source>
</evidence>
<feature type="active site" description="Charge relay system" evidence="7 8">
    <location>
        <position position="151"/>
    </location>
</feature>
<dbReference type="EMBL" id="JBJKBG010000004">
    <property type="protein sequence ID" value="KAL3741609.1"/>
    <property type="molecule type" value="Genomic_DNA"/>
</dbReference>
<dbReference type="Gene3D" id="3.50.30.30">
    <property type="match status" value="1"/>
</dbReference>
<feature type="domain" description="Subtilisin-like protease fibronectin type-III" evidence="13">
    <location>
        <begin position="672"/>
        <end position="773"/>
    </location>
</feature>
<dbReference type="InterPro" id="IPR034197">
    <property type="entry name" value="Peptidases_S8_3"/>
</dbReference>
<dbReference type="InterPro" id="IPR036852">
    <property type="entry name" value="Peptidase_S8/S53_dom_sf"/>
</dbReference>
<keyword evidence="15" id="KW-1185">Reference proteome</keyword>
<dbReference type="PRINTS" id="PR00723">
    <property type="entry name" value="SUBTILISIN"/>
</dbReference>
<dbReference type="InterPro" id="IPR045051">
    <property type="entry name" value="SBT"/>
</dbReference>
<dbReference type="CDD" id="cd04852">
    <property type="entry name" value="Peptidases_S8_3"/>
    <property type="match status" value="1"/>
</dbReference>
<dbReference type="InterPro" id="IPR003137">
    <property type="entry name" value="PA_domain"/>
</dbReference>
<feature type="domain" description="PA" evidence="11">
    <location>
        <begin position="401"/>
        <end position="481"/>
    </location>
</feature>
<evidence type="ECO:0000259" key="11">
    <source>
        <dbReference type="Pfam" id="PF02225"/>
    </source>
</evidence>
<dbReference type="InterPro" id="IPR041469">
    <property type="entry name" value="Subtilisin-like_FN3"/>
</dbReference>
<evidence type="ECO:0000259" key="13">
    <source>
        <dbReference type="Pfam" id="PF17766"/>
    </source>
</evidence>
<dbReference type="FunFam" id="3.50.30.30:FF:000005">
    <property type="entry name" value="subtilisin-like protease SBT1.5"/>
    <property type="match status" value="1"/>
</dbReference>
<evidence type="ECO:0000256" key="2">
    <source>
        <dbReference type="ARBA" id="ARBA00022670"/>
    </source>
</evidence>
<keyword evidence="6" id="KW-0325">Glycoprotein</keyword>
<comment type="similarity">
    <text evidence="1 8">Belongs to the peptidase S8 family.</text>
</comment>